<accession>A0ABT9SSJ4</accession>
<dbReference type="Gene3D" id="1.10.10.1320">
    <property type="entry name" value="Anti-sigma factor, zinc-finger domain"/>
    <property type="match status" value="1"/>
</dbReference>
<keyword evidence="1" id="KW-0472">Membrane</keyword>
<sequence>MNTTPPSEHDIHAYVDGHLDGPRRGEVERYLARHPDEADEVQGWRQDAQQLRAMLAGDLTDMPASLDPAGIRARARHRHAVRWATAASLLLCLIVGGLGGWAARGMGTGNAPMADAMQAYRLLALDHGVGMDITTGNEGDLRAWLSGRVGSNVRLPDLADAGFRPMGGRLFATDQGPAAMVLYDDGNGHMVSFYVRPPGPARHLLPRGSREDSGLLANYWSDGGHNYAVVAMADQAGRLAAERVVGRSI</sequence>
<gene>
    <name evidence="2" type="ORF">J2T07_000114</name>
</gene>
<name>A0ABT9SSJ4_9GAMM</name>
<evidence type="ECO:0000313" key="2">
    <source>
        <dbReference type="EMBL" id="MDQ0007955.1"/>
    </source>
</evidence>
<dbReference type="Proteomes" id="UP001237737">
    <property type="component" value="Unassembled WGS sequence"/>
</dbReference>
<keyword evidence="1" id="KW-1133">Transmembrane helix</keyword>
<protein>
    <submittedName>
        <fullName evidence="2">Anti-sigma factor RsiW</fullName>
    </submittedName>
</protein>
<reference evidence="2 3" key="1">
    <citation type="submission" date="2023-07" db="EMBL/GenBank/DDBJ databases">
        <title>Sorghum-associated microbial communities from plants grown in Nebraska, USA.</title>
        <authorList>
            <person name="Schachtman D."/>
        </authorList>
    </citation>
    <scope>NUCLEOTIDE SEQUENCE [LARGE SCALE GENOMIC DNA]</scope>
    <source>
        <strain evidence="2 3">CC60</strain>
    </source>
</reference>
<feature type="transmembrane region" description="Helical" evidence="1">
    <location>
        <begin position="80"/>
        <end position="103"/>
    </location>
</feature>
<comment type="caution">
    <text evidence="2">The sequence shown here is derived from an EMBL/GenBank/DDBJ whole genome shotgun (WGS) entry which is preliminary data.</text>
</comment>
<evidence type="ECO:0000256" key="1">
    <source>
        <dbReference type="SAM" id="Phobius"/>
    </source>
</evidence>
<dbReference type="RefSeq" id="WP_306846508.1">
    <property type="nucleotide sequence ID" value="NZ_JAUSSK010000001.1"/>
</dbReference>
<keyword evidence="1" id="KW-0812">Transmembrane</keyword>
<organism evidence="2 3">
    <name type="scientific">Luteibacter jiangsuensis</name>
    <dbReference type="NCBI Taxonomy" id="637577"/>
    <lineage>
        <taxon>Bacteria</taxon>
        <taxon>Pseudomonadati</taxon>
        <taxon>Pseudomonadota</taxon>
        <taxon>Gammaproteobacteria</taxon>
        <taxon>Lysobacterales</taxon>
        <taxon>Rhodanobacteraceae</taxon>
        <taxon>Luteibacter</taxon>
    </lineage>
</organism>
<dbReference type="InterPro" id="IPR041916">
    <property type="entry name" value="Anti_sigma_zinc_sf"/>
</dbReference>
<keyword evidence="3" id="KW-1185">Reference proteome</keyword>
<proteinExistence type="predicted"/>
<evidence type="ECO:0000313" key="3">
    <source>
        <dbReference type="Proteomes" id="UP001237737"/>
    </source>
</evidence>
<dbReference type="EMBL" id="JAUSSK010000001">
    <property type="protein sequence ID" value="MDQ0007955.1"/>
    <property type="molecule type" value="Genomic_DNA"/>
</dbReference>